<dbReference type="GO" id="GO:0016579">
    <property type="term" value="P:protein deubiquitination"/>
    <property type="evidence" value="ECO:0007669"/>
    <property type="project" value="InterPro"/>
</dbReference>
<dbReference type="Gene3D" id="3.90.70.10">
    <property type="entry name" value="Cysteine proteinases"/>
    <property type="match status" value="2"/>
</dbReference>
<dbReference type="GO" id="GO:0005681">
    <property type="term" value="C:spliceosomal complex"/>
    <property type="evidence" value="ECO:0007669"/>
    <property type="project" value="UniProtKB-KW"/>
</dbReference>
<protein>
    <recommendedName>
        <fullName evidence="16">USP domain-containing protein</fullName>
    </recommendedName>
</protein>
<keyword evidence="8" id="KW-0539">Nucleus</keyword>
<dbReference type="Proteomes" id="UP000245591">
    <property type="component" value="Unassembled WGS sequence"/>
</dbReference>
<dbReference type="InterPro" id="IPR013083">
    <property type="entry name" value="Znf_RING/FYVE/PHD"/>
</dbReference>
<keyword evidence="3" id="KW-0479">Metal-binding</keyword>
<evidence type="ECO:0000256" key="8">
    <source>
        <dbReference type="ARBA" id="ARBA00023242"/>
    </source>
</evidence>
<comment type="subcellular location">
    <subcellularLocation>
        <location evidence="1">Nucleus</location>
    </subcellularLocation>
</comment>
<dbReference type="SUPFAM" id="SSF54001">
    <property type="entry name" value="Cysteine proteinases"/>
    <property type="match status" value="1"/>
</dbReference>
<evidence type="ECO:0000259" key="12">
    <source>
        <dbReference type="PROSITE" id="PS50271"/>
    </source>
</evidence>
<feature type="compositionally biased region" description="Basic and acidic residues" evidence="10">
    <location>
        <begin position="1"/>
        <end position="18"/>
    </location>
</feature>
<feature type="region of interest" description="Disordered" evidence="10">
    <location>
        <begin position="215"/>
        <end position="242"/>
    </location>
</feature>
<dbReference type="Pfam" id="PF00443">
    <property type="entry name" value="UCH"/>
    <property type="match status" value="1"/>
</dbReference>
<evidence type="ECO:0008006" key="16">
    <source>
        <dbReference type="Google" id="ProtNLM"/>
    </source>
</evidence>
<keyword evidence="6" id="KW-0862">Zinc</keyword>
<evidence type="ECO:0000256" key="9">
    <source>
        <dbReference type="PROSITE-ProRule" id="PRU00502"/>
    </source>
</evidence>
<dbReference type="Pfam" id="PF02148">
    <property type="entry name" value="zf-UBP"/>
    <property type="match status" value="1"/>
</dbReference>
<proteinExistence type="predicted"/>
<dbReference type="SUPFAM" id="SSF57850">
    <property type="entry name" value="RING/U-box"/>
    <property type="match status" value="1"/>
</dbReference>
<feature type="region of interest" description="Disordered" evidence="10">
    <location>
        <begin position="1"/>
        <end position="34"/>
    </location>
</feature>
<evidence type="ECO:0000256" key="3">
    <source>
        <dbReference type="ARBA" id="ARBA00022723"/>
    </source>
</evidence>
<keyword evidence="2" id="KW-0507">mRNA processing</keyword>
<dbReference type="GO" id="GO:0004843">
    <property type="term" value="F:cysteine-type deubiquitinase activity"/>
    <property type="evidence" value="ECO:0007669"/>
    <property type="project" value="InterPro"/>
</dbReference>
<evidence type="ECO:0000313" key="14">
    <source>
        <dbReference type="EMBL" id="PWA02656.1"/>
    </source>
</evidence>
<dbReference type="GO" id="GO:0008270">
    <property type="term" value="F:zinc ion binding"/>
    <property type="evidence" value="ECO:0007669"/>
    <property type="project" value="UniProtKB-KW"/>
</dbReference>
<sequence length="604" mass="68726">MEKRNYTDISDQKNETKKTKLQSAESESEIDESSIDGIEKLESKTLDSELNSMYLDTVNRNVLDFDFEKICSVTLSNNNVYACLVCGQYYQGKGKKTQAYYHSINDDHKVFINLNSLKVYILPENYEVLNSSFNDIKAIIDPRYTLKQVINLDKYNPMAFDINHNKYKPGFVGLNNIKANDYINVIIQALAHIPMIRDMFLLLPNNDGPNSFLKSNRNNTLQIDSNPGTKKTSKNNPKSMKGVVPPFEECSELIKRLSLLIRKIWHPHAFKSHVSPHEVIQEITNRSNRAFRLDAQGDAFEFLTWFLNTIHFDLNGTKKDDSSIIYKAFRGYISTTTQRSKDAKTRRSKDDPLEMNYENDSETKTGPFLALSLDLPPIPLFRKEEDTVIPQIPLVSLLKKYNGTTTTETKDEVKTFRIKSLPKYIIVHIKRFVKNNFMLEKNTTIVNFPISNVAFGDLLSMDSFYQNENISNADKSRLYDLAVNISYKGNTNLQDQNENAAMLPSAIKSSSSQLPGELNIQDGPSLAKVSGTGSLVSSTVAPKDSKSNTPTTTVLPLSGQYLIHTKDRATDQWFCISDLVVEQIMPQMIFLTESCIQIWERQEL</sequence>
<reference evidence="14 15" key="1">
    <citation type="journal article" date="2018" name="MBio">
        <title>Comparative Genomics Reveals the Core Gene Toolbox for the Fungus-Insect Symbiosis.</title>
        <authorList>
            <person name="Wang Y."/>
            <person name="Stata M."/>
            <person name="Wang W."/>
            <person name="Stajich J.E."/>
            <person name="White M.M."/>
            <person name="Moncalvo J.M."/>
        </authorList>
    </citation>
    <scope>NUCLEOTIDE SEQUENCE [LARGE SCALE GENOMIC DNA]</scope>
    <source>
        <strain evidence="14 15">AUS-126-30</strain>
    </source>
</reference>
<dbReference type="CDD" id="cd02669">
    <property type="entry name" value="Peptidase_C19M"/>
    <property type="match status" value="1"/>
</dbReference>
<dbReference type="InterPro" id="IPR001394">
    <property type="entry name" value="Peptidase_C19_UCH"/>
</dbReference>
<dbReference type="InterPro" id="IPR033809">
    <property type="entry name" value="USP39"/>
</dbReference>
<dbReference type="PANTHER" id="PTHR21646:SF16">
    <property type="entry name" value="U4_U6.U5 TRI-SNRNP-ASSOCIATED PROTEIN 2"/>
    <property type="match status" value="1"/>
</dbReference>
<keyword evidence="15" id="KW-1185">Reference proteome</keyword>
<dbReference type="AlphaFoldDB" id="A0A2U1JC35"/>
<feature type="compositionally biased region" description="Basic and acidic residues" evidence="10">
    <location>
        <begin position="339"/>
        <end position="352"/>
    </location>
</feature>
<evidence type="ECO:0000259" key="11">
    <source>
        <dbReference type="PROSITE" id="PS50235"/>
    </source>
</evidence>
<keyword evidence="5 9" id="KW-0863">Zinc-finger</keyword>
<keyword evidence="4" id="KW-0747">Spliceosome</keyword>
<evidence type="ECO:0000256" key="1">
    <source>
        <dbReference type="ARBA" id="ARBA00004123"/>
    </source>
</evidence>
<dbReference type="InterPro" id="IPR001607">
    <property type="entry name" value="Znf_UBP"/>
</dbReference>
<organism evidence="14 15">
    <name type="scientific">Smittium angustum</name>
    <dbReference type="NCBI Taxonomy" id="133377"/>
    <lineage>
        <taxon>Eukaryota</taxon>
        <taxon>Fungi</taxon>
        <taxon>Fungi incertae sedis</taxon>
        <taxon>Zoopagomycota</taxon>
        <taxon>Kickxellomycotina</taxon>
        <taxon>Harpellomycetes</taxon>
        <taxon>Harpellales</taxon>
        <taxon>Legeriomycetaceae</taxon>
        <taxon>Smittium</taxon>
    </lineage>
</organism>
<comment type="caution">
    <text evidence="14">The sequence shown here is derived from an EMBL/GenBank/DDBJ whole genome shotgun (WGS) entry which is preliminary data.</text>
</comment>
<dbReference type="InterPro" id="IPR050185">
    <property type="entry name" value="Ub_carboxyl-term_hydrolase"/>
</dbReference>
<dbReference type="SMART" id="SM00290">
    <property type="entry name" value="ZnF_UBP"/>
    <property type="match status" value="1"/>
</dbReference>
<evidence type="ECO:0000256" key="6">
    <source>
        <dbReference type="ARBA" id="ARBA00022833"/>
    </source>
</evidence>
<dbReference type="GO" id="GO:0000245">
    <property type="term" value="P:spliceosomal complex assembly"/>
    <property type="evidence" value="ECO:0007669"/>
    <property type="project" value="InterPro"/>
</dbReference>
<keyword evidence="7" id="KW-0508">mRNA splicing</keyword>
<evidence type="ECO:0000256" key="4">
    <source>
        <dbReference type="ARBA" id="ARBA00022728"/>
    </source>
</evidence>
<evidence type="ECO:0000256" key="5">
    <source>
        <dbReference type="ARBA" id="ARBA00022771"/>
    </source>
</evidence>
<evidence type="ECO:0000313" key="13">
    <source>
        <dbReference type="EMBL" id="PVZ98354.1"/>
    </source>
</evidence>
<evidence type="ECO:0000313" key="15">
    <source>
        <dbReference type="Proteomes" id="UP000245591"/>
    </source>
</evidence>
<gene>
    <name evidence="14" type="ORF">BB558_001210</name>
    <name evidence="13" type="ORF">BB558_005641</name>
</gene>
<feature type="compositionally biased region" description="Polar residues" evidence="10">
    <location>
        <begin position="215"/>
        <end position="238"/>
    </location>
</feature>
<dbReference type="Gene3D" id="3.30.40.10">
    <property type="entry name" value="Zinc/RING finger domain, C3HC4 (zinc finger)"/>
    <property type="match status" value="1"/>
</dbReference>
<accession>A0A2U1JC35</accession>
<evidence type="ECO:0000256" key="2">
    <source>
        <dbReference type="ARBA" id="ARBA00022664"/>
    </source>
</evidence>
<dbReference type="PROSITE" id="PS50235">
    <property type="entry name" value="USP_3"/>
    <property type="match status" value="1"/>
</dbReference>
<dbReference type="EMBL" id="MBFU01000558">
    <property type="protein sequence ID" value="PVZ98354.1"/>
    <property type="molecule type" value="Genomic_DNA"/>
</dbReference>
<dbReference type="InterPro" id="IPR028889">
    <property type="entry name" value="USP"/>
</dbReference>
<dbReference type="PROSITE" id="PS50271">
    <property type="entry name" value="ZF_UBP"/>
    <property type="match status" value="1"/>
</dbReference>
<evidence type="ECO:0000256" key="10">
    <source>
        <dbReference type="SAM" id="MobiDB-lite"/>
    </source>
</evidence>
<feature type="domain" description="UBP-type" evidence="12">
    <location>
        <begin position="50"/>
        <end position="148"/>
    </location>
</feature>
<feature type="region of interest" description="Disordered" evidence="10">
    <location>
        <begin position="339"/>
        <end position="361"/>
    </location>
</feature>
<dbReference type="InterPro" id="IPR038765">
    <property type="entry name" value="Papain-like_cys_pep_sf"/>
</dbReference>
<name>A0A2U1JC35_SMIAN</name>
<dbReference type="PANTHER" id="PTHR21646">
    <property type="entry name" value="UBIQUITIN CARBOXYL-TERMINAL HYDROLASE"/>
    <property type="match status" value="1"/>
</dbReference>
<evidence type="ECO:0000256" key="7">
    <source>
        <dbReference type="ARBA" id="ARBA00023187"/>
    </source>
</evidence>
<feature type="domain" description="USP" evidence="11">
    <location>
        <begin position="172"/>
        <end position="602"/>
    </location>
</feature>
<dbReference type="EMBL" id="MBFU01000067">
    <property type="protein sequence ID" value="PWA02656.1"/>
    <property type="molecule type" value="Genomic_DNA"/>
</dbReference>